<dbReference type="GO" id="GO:0030246">
    <property type="term" value="F:carbohydrate binding"/>
    <property type="evidence" value="ECO:0007669"/>
    <property type="project" value="UniProtKB-KW"/>
</dbReference>
<gene>
    <name evidence="5" type="primary">lec1</name>
</gene>
<dbReference type="Gene3D" id="3.10.100.10">
    <property type="entry name" value="Mannose-Binding Protein A, subunit A"/>
    <property type="match status" value="7"/>
</dbReference>
<dbReference type="SUPFAM" id="SSF56436">
    <property type="entry name" value="C-type lectin-like"/>
    <property type="match status" value="7"/>
</dbReference>
<feature type="domain" description="C-type lectin" evidence="4">
    <location>
        <begin position="425"/>
        <end position="537"/>
    </location>
</feature>
<dbReference type="PANTHER" id="PTHR22799">
    <property type="entry name" value="TETRANECTIN-RELATED"/>
    <property type="match status" value="1"/>
</dbReference>
<feature type="non-terminal residue" evidence="5">
    <location>
        <position position="1"/>
    </location>
</feature>
<dbReference type="SMART" id="SM00034">
    <property type="entry name" value="CLECT"/>
    <property type="match status" value="7"/>
</dbReference>
<protein>
    <submittedName>
        <fullName evidence="5">Lectin 1</fullName>
    </submittedName>
</protein>
<dbReference type="InterPro" id="IPR016186">
    <property type="entry name" value="C-type_lectin-like/link_sf"/>
</dbReference>
<name>Q8WSX2_GIRTI</name>
<accession>Q8WSX2</accession>
<dbReference type="Pfam" id="PF00059">
    <property type="entry name" value="Lectin_C"/>
    <property type="match status" value="7"/>
</dbReference>
<organism evidence="5">
    <name type="scientific">Girardia tigrina</name>
    <name type="common">Planarian</name>
    <name type="synonym">Dugesia tigrina</name>
    <dbReference type="NCBI Taxonomy" id="6162"/>
    <lineage>
        <taxon>Eukaryota</taxon>
        <taxon>Metazoa</taxon>
        <taxon>Spiralia</taxon>
        <taxon>Lophotrochozoa</taxon>
        <taxon>Platyhelminthes</taxon>
        <taxon>Rhabditophora</taxon>
        <taxon>Seriata</taxon>
        <taxon>Tricladida</taxon>
        <taxon>Continenticola</taxon>
        <taxon>Geoplanoidea</taxon>
        <taxon>Dugesiidae</taxon>
        <taxon>Girardia</taxon>
    </lineage>
</organism>
<evidence type="ECO:0000256" key="2">
    <source>
        <dbReference type="ARBA" id="ARBA00023157"/>
    </source>
</evidence>
<feature type="domain" description="C-type lectin" evidence="4">
    <location>
        <begin position="911"/>
        <end position="1028"/>
    </location>
</feature>
<feature type="domain" description="C-type lectin" evidence="4">
    <location>
        <begin position="577"/>
        <end position="688"/>
    </location>
</feature>
<dbReference type="InterPro" id="IPR001304">
    <property type="entry name" value="C-type_lectin-like"/>
</dbReference>
<dbReference type="PANTHER" id="PTHR22799:SF6">
    <property type="entry name" value="C-TYPE LECTIN DOMAIN FAMILY 4 MEMBER M-LIKE"/>
    <property type="match status" value="1"/>
</dbReference>
<evidence type="ECO:0000259" key="4">
    <source>
        <dbReference type="PROSITE" id="PS50041"/>
    </source>
</evidence>
<keyword evidence="2" id="KW-1015">Disulfide bond</keyword>
<dbReference type="PROSITE" id="PS50041">
    <property type="entry name" value="C_TYPE_LECTIN_2"/>
    <property type="match status" value="7"/>
</dbReference>
<feature type="domain" description="C-type lectin" evidence="4">
    <location>
        <begin position="722"/>
        <end position="834"/>
    </location>
</feature>
<dbReference type="PROSITE" id="PS00615">
    <property type="entry name" value="C_TYPE_LECTIN_1"/>
    <property type="match status" value="5"/>
</dbReference>
<reference evidence="5" key="1">
    <citation type="journal article" date="2002" name="Glycobiology">
        <title>Identification and characterization of a new family of C-type lectin-like genes from planaria Girardia tigrina.</title>
        <authorList>
            <person name="Shagin D.A."/>
            <person name="Barsova E.V."/>
            <person name="Bogdanova E."/>
            <person name="Britanova O.V."/>
            <person name="Gurskaya N."/>
            <person name="Lukyanov K.A."/>
            <person name="Matz M.V."/>
            <person name="Punkova N.I."/>
            <person name="Usman N.Y."/>
            <person name="Kopantzev E.P."/>
            <person name="Salo E."/>
            <person name="Lukyanov S.A."/>
        </authorList>
    </citation>
    <scope>NUCLEOTIDE SEQUENCE</scope>
</reference>
<feature type="region of interest" description="Disordered" evidence="3">
    <location>
        <begin position="544"/>
        <end position="568"/>
    </location>
</feature>
<feature type="domain" description="C-type lectin" evidence="4">
    <location>
        <begin position="22"/>
        <end position="134"/>
    </location>
</feature>
<dbReference type="EMBL" id="AY057969">
    <property type="protein sequence ID" value="AAL29940.1"/>
    <property type="molecule type" value="mRNA"/>
</dbReference>
<sequence>DTKNSVICEVPKDTDNDNNEGYHMGNTKMTSNDAAKYCKDRKMDLVRIPNKDVNMIVFNLAAKNNLGRYWINGNDREKEGTWVYTNNRELTYKNWQAGEPNNWGGSQHCILGAYFPNGFWDDFNCDTKNSVICEVPKDTDNDNNEGYHMGNTKMTFDDAVKYCKDRKMDLVRIPNNSVNMIVFNLAAKNNLGRYWINGNDREKEGTWVYTNNRELTYKNWQAGEPNNWGGSQHCILGVYFPNGFWDDFNCDTKNAVICEIAKGDTDDANEEYEETDSTGKVVKRNYRVSNAKKTFDDAVKYCKSQPMDLVRITNADNNEFVYNLAVKYKIGRYWINGNDKEKEGTWVYTNNKELTYKNWQSGEPNNSGGSQHCIVGAYYPNGFWDDFNCDTKNRVVCELVKGDTDDSNEEYEETDSTGKVVKRNYRVNNAKMTFDDAVKYCKDNQMDLVKITNANNNGFVYNLAVKYKIGRYWINGNDRAKEGTWVDTNNKELTYKNWQSGEPNNSGGSQHCIVGAYYPNGFWDDFNCDTKNAVICELVKGGSGTDEDNGDNGKVTEDSNEEYEEKDNNGKVVKRNYRVSNAKTFDDAVKYCKDKQMDLVRITNADNNKFVYNLAVKYKIGRYWINGNDREKEGTWVDTNNKELTYKNWQSGEPNNSGGSQHCIVGAYYPNGFWDDFNCDTKNRVICELVRGDTGTASGKGTDDSNNVIFKDNEGKVISINYQINNAKMNFDDAVKYCKDKQMDVVRISNAEINTFVFKLSEKYGLGKYWINGNDRAVDGTWVDTNNKELPYKNWQKGEPNNGGGVQHCIQGGYYSDGFWDDINCDVKISVICESRKSKDSSGKGDTDANNGLYVIIKDNEGKGTGKLVIDKGTEDSTNGQILIIRDKDDKGSEALNYGKYVITKESETKVVSTSYHLTNAKMNFDDAVKYCKDKQMDLVKIPNEEVNAVVFKKAAKYNLETYWLNGNDRSKEGTWVDTDNNVLTYKNWSTGEPNNNGGNKHCLQGSNNLNGYWEASDCNGLNSVVCVRIS</sequence>
<feature type="domain" description="C-type lectin" evidence="4">
    <location>
        <begin position="286"/>
        <end position="398"/>
    </location>
</feature>
<keyword evidence="1" id="KW-0430">Lectin</keyword>
<feature type="domain" description="C-type lectin" evidence="4">
    <location>
        <begin position="147"/>
        <end position="259"/>
    </location>
</feature>
<evidence type="ECO:0000256" key="3">
    <source>
        <dbReference type="SAM" id="MobiDB-lite"/>
    </source>
</evidence>
<dbReference type="CDD" id="cd03592">
    <property type="entry name" value="CLECT_selectins_like"/>
    <property type="match status" value="4"/>
</dbReference>
<dbReference type="InterPro" id="IPR051663">
    <property type="entry name" value="CLec_Tetranectin-domain"/>
</dbReference>
<dbReference type="AlphaFoldDB" id="Q8WSX2"/>
<dbReference type="InterPro" id="IPR018378">
    <property type="entry name" value="C-type_lectin_CS"/>
</dbReference>
<evidence type="ECO:0000313" key="5">
    <source>
        <dbReference type="EMBL" id="AAL29940.1"/>
    </source>
</evidence>
<dbReference type="InterPro" id="IPR016187">
    <property type="entry name" value="CTDL_fold"/>
</dbReference>
<dbReference type="InterPro" id="IPR033991">
    <property type="entry name" value="Selectin_CTLD"/>
</dbReference>
<proteinExistence type="evidence at transcript level"/>
<evidence type="ECO:0000256" key="1">
    <source>
        <dbReference type="ARBA" id="ARBA00022734"/>
    </source>
</evidence>